<dbReference type="eggNOG" id="COG3669">
    <property type="taxonomic scope" value="Bacteria"/>
</dbReference>
<dbReference type="GO" id="GO:0004560">
    <property type="term" value="F:alpha-L-fucosidase activity"/>
    <property type="evidence" value="ECO:0007669"/>
    <property type="project" value="InterPro"/>
</dbReference>
<dbReference type="SMR" id="G5H653"/>
<dbReference type="EC" id="3.2.1.51" evidence="2"/>
<reference evidence="7 8" key="1">
    <citation type="submission" date="2011-08" db="EMBL/GenBank/DDBJ databases">
        <title>The Genome Sequence of Alistipes indistinctus YIT 12060.</title>
        <authorList>
            <consortium name="The Broad Institute Genome Sequencing Platform"/>
            <person name="Earl A."/>
            <person name="Ward D."/>
            <person name="Feldgarden M."/>
            <person name="Gevers D."/>
            <person name="Morotomi M."/>
            <person name="Young S.K."/>
            <person name="Zeng Q."/>
            <person name="Gargeya S."/>
            <person name="Fitzgerald M."/>
            <person name="Haas B."/>
            <person name="Abouelleil A."/>
            <person name="Alvarado L."/>
            <person name="Arachchi H.M."/>
            <person name="Berlin A."/>
            <person name="Brown A."/>
            <person name="Chapman S.B."/>
            <person name="Chen Z."/>
            <person name="Dunbar C."/>
            <person name="Freedman E."/>
            <person name="Gearin G."/>
            <person name="Gellesch M."/>
            <person name="Goldberg J."/>
            <person name="Griggs A."/>
            <person name="Gujja S."/>
            <person name="Heiman D."/>
            <person name="Howarth C."/>
            <person name="Larson L."/>
            <person name="Lui A."/>
            <person name="MacDonald P.J.P."/>
            <person name="Montmayeur A."/>
            <person name="Murphy C."/>
            <person name="Neiman D."/>
            <person name="Pearson M."/>
            <person name="Priest M."/>
            <person name="Roberts A."/>
            <person name="Saif S."/>
            <person name="Shea T."/>
            <person name="Shenoy N."/>
            <person name="Sisk P."/>
            <person name="Stolte C."/>
            <person name="Sykes S."/>
            <person name="Wortman J."/>
            <person name="Nusbaum C."/>
            <person name="Birren B."/>
        </authorList>
    </citation>
    <scope>NUCLEOTIDE SEQUENCE [LARGE SCALE GENOMIC DNA]</scope>
    <source>
        <strain evidence="7 8">YIT 12060</strain>
    </source>
</reference>
<evidence type="ECO:0000313" key="7">
    <source>
        <dbReference type="EMBL" id="EHB93147.1"/>
    </source>
</evidence>
<evidence type="ECO:0000256" key="4">
    <source>
        <dbReference type="ARBA" id="ARBA00022801"/>
    </source>
</evidence>
<dbReference type="AlphaFoldDB" id="G5H653"/>
<dbReference type="Proteomes" id="UP000006008">
    <property type="component" value="Unassembled WGS sequence"/>
</dbReference>
<dbReference type="EMBL" id="ADLD01000004">
    <property type="protein sequence ID" value="EHB93147.1"/>
    <property type="molecule type" value="Genomic_DNA"/>
</dbReference>
<evidence type="ECO:0000259" key="6">
    <source>
        <dbReference type="PROSITE" id="PS50022"/>
    </source>
</evidence>
<comment type="caution">
    <text evidence="7">The sequence shown here is derived from an EMBL/GenBank/DDBJ whole genome shotgun (WGS) entry which is preliminary data.</text>
</comment>
<dbReference type="Pfam" id="PF00754">
    <property type="entry name" value="F5_F8_type_C"/>
    <property type="match status" value="1"/>
</dbReference>
<dbReference type="GeneID" id="92816835"/>
<evidence type="ECO:0000313" key="8">
    <source>
        <dbReference type="Proteomes" id="UP000006008"/>
    </source>
</evidence>
<dbReference type="GO" id="GO:0016139">
    <property type="term" value="P:glycoside catabolic process"/>
    <property type="evidence" value="ECO:0007669"/>
    <property type="project" value="TreeGrafter"/>
</dbReference>
<dbReference type="PATRIC" id="fig|742725.3.peg.458"/>
<dbReference type="InterPro" id="IPR000933">
    <property type="entry name" value="Glyco_hydro_29"/>
</dbReference>
<evidence type="ECO:0000256" key="3">
    <source>
        <dbReference type="ARBA" id="ARBA00022729"/>
    </source>
</evidence>
<keyword evidence="8" id="KW-1185">Reference proteome</keyword>
<dbReference type="FunFam" id="3.20.20.80:FF:000052">
    <property type="entry name" value="Putative alpha-L-fucosidase 1"/>
    <property type="match status" value="1"/>
</dbReference>
<dbReference type="InterPro" id="IPR017853">
    <property type="entry name" value="GH"/>
</dbReference>
<dbReference type="GO" id="GO:0006004">
    <property type="term" value="P:fucose metabolic process"/>
    <property type="evidence" value="ECO:0007669"/>
    <property type="project" value="TreeGrafter"/>
</dbReference>
<proteinExistence type="inferred from homology"/>
<feature type="domain" description="F5/8 type C" evidence="6">
    <location>
        <begin position="352"/>
        <end position="490"/>
    </location>
</feature>
<keyword evidence="5" id="KW-0326">Glycosidase</keyword>
<accession>G5H653</accession>
<evidence type="ECO:0000256" key="2">
    <source>
        <dbReference type="ARBA" id="ARBA00012662"/>
    </source>
</evidence>
<dbReference type="HOGENOM" id="CLU_002934_7_1_10"/>
<dbReference type="PANTHER" id="PTHR10030">
    <property type="entry name" value="ALPHA-L-FUCOSIDASE"/>
    <property type="match status" value="1"/>
</dbReference>
<dbReference type="InterPro" id="IPR008979">
    <property type="entry name" value="Galactose-bd-like_sf"/>
</dbReference>
<dbReference type="Gene3D" id="3.20.20.80">
    <property type="entry name" value="Glycosidases"/>
    <property type="match status" value="1"/>
</dbReference>
<evidence type="ECO:0000256" key="1">
    <source>
        <dbReference type="ARBA" id="ARBA00007951"/>
    </source>
</evidence>
<comment type="similarity">
    <text evidence="1">Belongs to the glycosyl hydrolase 29 family.</text>
</comment>
<dbReference type="SMART" id="SM00812">
    <property type="entry name" value="Alpha_L_fucos"/>
    <property type="match status" value="1"/>
</dbReference>
<dbReference type="RefSeq" id="WP_009133219.1">
    <property type="nucleotide sequence ID" value="NZ_CP102250.1"/>
</dbReference>
<dbReference type="Gene3D" id="2.60.120.260">
    <property type="entry name" value="Galactose-binding domain-like"/>
    <property type="match status" value="1"/>
</dbReference>
<dbReference type="STRING" id="742725.HMPREF9450_00413"/>
<dbReference type="InterPro" id="IPR057739">
    <property type="entry name" value="Glyco_hydro_29_N"/>
</dbReference>
<dbReference type="Pfam" id="PF01120">
    <property type="entry name" value="Alpha_L_fucos"/>
    <property type="match status" value="1"/>
</dbReference>
<protein>
    <recommendedName>
        <fullName evidence="2">alpha-L-fucosidase</fullName>
        <ecNumber evidence="2">3.2.1.51</ecNumber>
    </recommendedName>
</protein>
<dbReference type="SUPFAM" id="SSF49785">
    <property type="entry name" value="Galactose-binding domain-like"/>
    <property type="match status" value="1"/>
</dbReference>
<gene>
    <name evidence="7" type="ORF">HMPREF9450_00413</name>
</gene>
<keyword evidence="3" id="KW-0732">Signal</keyword>
<dbReference type="SUPFAM" id="SSF51445">
    <property type="entry name" value="(Trans)glycosidases"/>
    <property type="match status" value="1"/>
</dbReference>
<name>G5H653_9BACT</name>
<dbReference type="PANTHER" id="PTHR10030:SF37">
    <property type="entry name" value="ALPHA-L-FUCOSIDASE-RELATED"/>
    <property type="match status" value="1"/>
</dbReference>
<dbReference type="PROSITE" id="PS50022">
    <property type="entry name" value="FA58C_3"/>
    <property type="match status" value="1"/>
</dbReference>
<dbReference type="GO" id="GO:0005764">
    <property type="term" value="C:lysosome"/>
    <property type="evidence" value="ECO:0007669"/>
    <property type="project" value="TreeGrafter"/>
</dbReference>
<dbReference type="InterPro" id="IPR000421">
    <property type="entry name" value="FA58C"/>
</dbReference>
<evidence type="ECO:0000256" key="5">
    <source>
        <dbReference type="ARBA" id="ARBA00023295"/>
    </source>
</evidence>
<organism evidence="7 8">
    <name type="scientific">Alistipes indistinctus YIT 12060</name>
    <dbReference type="NCBI Taxonomy" id="742725"/>
    <lineage>
        <taxon>Bacteria</taxon>
        <taxon>Pseudomonadati</taxon>
        <taxon>Bacteroidota</taxon>
        <taxon>Bacteroidia</taxon>
        <taxon>Bacteroidales</taxon>
        <taxon>Rikenellaceae</taxon>
        <taxon>Alistipes</taxon>
    </lineage>
</organism>
<sequence length="515" mass="56942">MDTIGVMRVLLRVSLIAVASCVLFPGCRNTPPPAACGPVPSQRQQQWQALERYAFLHFNMNTFTGREWGLGGEDPAQFDPTALDCRQWIRTLKAAGFKGAILTAKHHDGFCLWPSAYTGHSVKNSPYKDGQGDIVREFADACRAEGMKMGLYLSPWDRNRADYGKPEYIEYYRNQLRELLTGYGDVFEVWFDGANGGDGWYGGANETRTIDRNTYYDWPGTWQVVRELQPGAVMFSDGGPDVRWVGNEKGFAGETNWSLLKRADFAPGAADREALNAGQEDGTHWLPAEVDVSIRPGWYYHEAEDSLVRTVPQLLDIYYASVGRNASMLLNVPPDKTGRIPAVDSLRLMEFARALAAEFSKDLAADARVSASNVRGHSGKYGAMRVTDGDTATYWATDDDVRNASLTVMFDQPTVFNRLLVQEYIPLGQRVRKFRVEALTADGWRTLAEETTIGYKRILRLPTVTAKEVRLTVEEAKACPLISNLQLFCAPDVPASSGGTVAALPAAVPSANAVL</sequence>
<keyword evidence="4" id="KW-0378">Hydrolase</keyword>